<evidence type="ECO:0000313" key="12">
    <source>
        <dbReference type="Proteomes" id="UP000635606"/>
    </source>
</evidence>
<dbReference type="RefSeq" id="WP_203932699.1">
    <property type="nucleotide sequence ID" value="NZ_BOPH01000105.1"/>
</dbReference>
<comment type="catalytic activity">
    <reaction evidence="6">
        <text>N(6)-biotinyl-L-lysyl-[protein] + hydrogencarbonate + ATP = N(6)-carboxybiotinyl-L-lysyl-[protein] + ADP + phosphate + H(+)</text>
        <dbReference type="Rhea" id="RHEA:13501"/>
        <dbReference type="Rhea" id="RHEA-COMP:10505"/>
        <dbReference type="Rhea" id="RHEA-COMP:10506"/>
        <dbReference type="ChEBI" id="CHEBI:15378"/>
        <dbReference type="ChEBI" id="CHEBI:17544"/>
        <dbReference type="ChEBI" id="CHEBI:30616"/>
        <dbReference type="ChEBI" id="CHEBI:43474"/>
        <dbReference type="ChEBI" id="CHEBI:83144"/>
        <dbReference type="ChEBI" id="CHEBI:83145"/>
        <dbReference type="ChEBI" id="CHEBI:456216"/>
        <dbReference type="EC" id="6.3.4.14"/>
    </reaction>
</comment>
<keyword evidence="12" id="KW-1185">Reference proteome</keyword>
<dbReference type="PROSITE" id="PS00867">
    <property type="entry name" value="CPSASE_2"/>
    <property type="match status" value="1"/>
</dbReference>
<feature type="compositionally biased region" description="Basic and acidic residues" evidence="8">
    <location>
        <begin position="464"/>
        <end position="480"/>
    </location>
</feature>
<dbReference type="SUPFAM" id="SSF51246">
    <property type="entry name" value="Rudiment single hybrid motif"/>
    <property type="match status" value="1"/>
</dbReference>
<dbReference type="GO" id="GO:0046872">
    <property type="term" value="F:metal ion binding"/>
    <property type="evidence" value="ECO:0007669"/>
    <property type="project" value="InterPro"/>
</dbReference>
<dbReference type="Pfam" id="PF00289">
    <property type="entry name" value="Biotin_carb_N"/>
    <property type="match status" value="1"/>
</dbReference>
<dbReference type="Proteomes" id="UP000635606">
    <property type="component" value="Unassembled WGS sequence"/>
</dbReference>
<gene>
    <name evidence="11" type="primary">accC</name>
    <name evidence="11" type="ORF">Voc01_077900</name>
</gene>
<reference evidence="11" key="1">
    <citation type="submission" date="2021-01" db="EMBL/GenBank/DDBJ databases">
        <title>Whole genome shotgun sequence of Virgisporangium ochraceum NBRC 16418.</title>
        <authorList>
            <person name="Komaki H."/>
            <person name="Tamura T."/>
        </authorList>
    </citation>
    <scope>NUCLEOTIDE SEQUENCE</scope>
    <source>
        <strain evidence="11">NBRC 16418</strain>
    </source>
</reference>
<dbReference type="EMBL" id="BOPH01000105">
    <property type="protein sequence ID" value="GIJ72873.1"/>
    <property type="molecule type" value="Genomic_DNA"/>
</dbReference>
<comment type="function">
    <text evidence="1">This protein is a component of the acetyl coenzyme A carboxylase complex; first, biotin carboxylase catalyzes the carboxylation of the carrier protein and then the transcarboxylase transfers the carboxyl group to form malonyl-CoA.</text>
</comment>
<evidence type="ECO:0000259" key="10">
    <source>
        <dbReference type="PROSITE" id="PS50979"/>
    </source>
</evidence>
<dbReference type="PROSITE" id="PS50975">
    <property type="entry name" value="ATP_GRASP"/>
    <property type="match status" value="1"/>
</dbReference>
<dbReference type="InterPro" id="IPR051602">
    <property type="entry name" value="ACC_Biotin_Carboxylase"/>
</dbReference>
<dbReference type="InterPro" id="IPR011764">
    <property type="entry name" value="Biotin_carboxylation_dom"/>
</dbReference>
<dbReference type="EC" id="6.3.4.14" evidence="2"/>
<name>A0A8J4A143_9ACTN</name>
<protein>
    <recommendedName>
        <fullName evidence="2">biotin carboxylase</fullName>
        <ecNumber evidence="2">6.3.4.14</ecNumber>
    </recommendedName>
</protein>
<dbReference type="SUPFAM" id="SSF56059">
    <property type="entry name" value="Glutathione synthetase ATP-binding domain-like"/>
    <property type="match status" value="1"/>
</dbReference>
<feature type="region of interest" description="Disordered" evidence="8">
    <location>
        <begin position="463"/>
        <end position="486"/>
    </location>
</feature>
<dbReference type="InterPro" id="IPR011054">
    <property type="entry name" value="Rudment_hybrid_motif"/>
</dbReference>
<dbReference type="Pfam" id="PF02785">
    <property type="entry name" value="Biotin_carb_C"/>
    <property type="match status" value="1"/>
</dbReference>
<accession>A0A8J4A143</accession>
<comment type="caution">
    <text evidence="11">The sequence shown here is derived from an EMBL/GenBank/DDBJ whole genome shotgun (WGS) entry which is preliminary data.</text>
</comment>
<evidence type="ECO:0000256" key="4">
    <source>
        <dbReference type="ARBA" id="ARBA00022741"/>
    </source>
</evidence>
<feature type="domain" description="ATP-grasp" evidence="9">
    <location>
        <begin position="129"/>
        <end position="329"/>
    </location>
</feature>
<organism evidence="11 12">
    <name type="scientific">Virgisporangium ochraceum</name>
    <dbReference type="NCBI Taxonomy" id="65505"/>
    <lineage>
        <taxon>Bacteria</taxon>
        <taxon>Bacillati</taxon>
        <taxon>Actinomycetota</taxon>
        <taxon>Actinomycetes</taxon>
        <taxon>Micromonosporales</taxon>
        <taxon>Micromonosporaceae</taxon>
        <taxon>Virgisporangium</taxon>
    </lineage>
</organism>
<dbReference type="InterPro" id="IPR011761">
    <property type="entry name" value="ATP-grasp"/>
</dbReference>
<dbReference type="InterPro" id="IPR016185">
    <property type="entry name" value="PreATP-grasp_dom_sf"/>
</dbReference>
<dbReference type="InterPro" id="IPR005482">
    <property type="entry name" value="Biotin_COase_C"/>
</dbReference>
<evidence type="ECO:0000256" key="2">
    <source>
        <dbReference type="ARBA" id="ARBA00013263"/>
    </source>
</evidence>
<evidence type="ECO:0000256" key="1">
    <source>
        <dbReference type="ARBA" id="ARBA00003761"/>
    </source>
</evidence>
<evidence type="ECO:0000259" key="9">
    <source>
        <dbReference type="PROSITE" id="PS50975"/>
    </source>
</evidence>
<dbReference type="InterPro" id="IPR005481">
    <property type="entry name" value="BC-like_N"/>
</dbReference>
<dbReference type="SMART" id="SM00878">
    <property type="entry name" value="Biotin_carb_C"/>
    <property type="match status" value="1"/>
</dbReference>
<dbReference type="GO" id="GO:0004075">
    <property type="term" value="F:biotin carboxylase activity"/>
    <property type="evidence" value="ECO:0007669"/>
    <property type="project" value="UniProtKB-EC"/>
</dbReference>
<dbReference type="PANTHER" id="PTHR48095:SF2">
    <property type="entry name" value="BIOTIN CARBOXYLASE, CHLOROPLASTIC"/>
    <property type="match status" value="1"/>
</dbReference>
<keyword evidence="4 7" id="KW-0547">Nucleotide-binding</keyword>
<sequence>MSFPTGPAVSRPRVLVANRGEIAVRVVTACRRLEFEPVVAVSAADVDSLAARLADRVVRLGPAQASRSYLRPELIAQAALQTGCDIVHPGYGFLSEKVELAELLEREGIAFAGPRSQTLREVGDKAAARRMAVATGVPVAPASEVDDPASARVAAAEIGYPVLLKAVHGGGGRGIHRVDGPDDLARLVDVAAAEARAAFADGALYLEKFYGSGRHVEVQIFGDGEGGVLILGDRDCSVQRRHQKLIEECPAPGLSEATRALLHDSARRLAEHLRYRGAGTCEFLVDAASPHDPATVVFLEMNARIQVEHPVTEEAFGIDLVAAQLLLAAGRPHGLPEVPPVPPAHVVECRLTAEDPWHDFRPSPGRITRLDLPRGPGVRVDTHVYESYLFPPYYDSLLAKVIVRGHDRAAAVAGALAAVDAIRVDGVATCADVHRVVLAHPDFRAGGVTTGWLAGVWPPASDTAVHDDFPRPPADQEPRDTAGAPA</sequence>
<evidence type="ECO:0000256" key="5">
    <source>
        <dbReference type="ARBA" id="ARBA00022840"/>
    </source>
</evidence>
<proteinExistence type="predicted"/>
<dbReference type="SUPFAM" id="SSF52440">
    <property type="entry name" value="PreATP-grasp domain"/>
    <property type="match status" value="1"/>
</dbReference>
<dbReference type="PROSITE" id="PS50979">
    <property type="entry name" value="BC"/>
    <property type="match status" value="1"/>
</dbReference>
<dbReference type="PANTHER" id="PTHR48095">
    <property type="entry name" value="PYRUVATE CARBOXYLASE SUBUNIT A"/>
    <property type="match status" value="1"/>
</dbReference>
<feature type="domain" description="Biotin carboxylation" evidence="10">
    <location>
        <begin position="10"/>
        <end position="458"/>
    </location>
</feature>
<dbReference type="GO" id="GO:0005524">
    <property type="term" value="F:ATP binding"/>
    <property type="evidence" value="ECO:0007669"/>
    <property type="project" value="UniProtKB-UniRule"/>
</dbReference>
<keyword evidence="5 7" id="KW-0067">ATP-binding</keyword>
<evidence type="ECO:0000256" key="7">
    <source>
        <dbReference type="PROSITE-ProRule" id="PRU00409"/>
    </source>
</evidence>
<keyword evidence="3" id="KW-0436">Ligase</keyword>
<evidence type="ECO:0000256" key="8">
    <source>
        <dbReference type="SAM" id="MobiDB-lite"/>
    </source>
</evidence>
<dbReference type="Gene3D" id="3.30.470.20">
    <property type="entry name" value="ATP-grasp fold, B domain"/>
    <property type="match status" value="1"/>
</dbReference>
<dbReference type="Pfam" id="PF02786">
    <property type="entry name" value="CPSase_L_D2"/>
    <property type="match status" value="1"/>
</dbReference>
<evidence type="ECO:0000256" key="6">
    <source>
        <dbReference type="ARBA" id="ARBA00048600"/>
    </source>
</evidence>
<evidence type="ECO:0000256" key="3">
    <source>
        <dbReference type="ARBA" id="ARBA00022598"/>
    </source>
</evidence>
<dbReference type="InterPro" id="IPR005479">
    <property type="entry name" value="CPAse_ATP-bd"/>
</dbReference>
<dbReference type="AlphaFoldDB" id="A0A8J4A143"/>
<evidence type="ECO:0000313" key="11">
    <source>
        <dbReference type="EMBL" id="GIJ72873.1"/>
    </source>
</evidence>